<feature type="transmembrane region" description="Helical" evidence="13">
    <location>
        <begin position="666"/>
        <end position="692"/>
    </location>
</feature>
<feature type="domain" description="GPI ethanolamine phosphate transferase 2 C-terminal" evidence="14">
    <location>
        <begin position="449"/>
        <end position="949"/>
    </location>
</feature>
<sequence length="950" mass="104628">MAARAILLTLANLLIPIAILVFATGFFPYKPFMPGLARYEDLGWEDRMGWNNGSVASAPFDRLVFMVVDALRSDFVYAEGSGMSFVQSLIREGTALPFTAHATSPTITMPRVKAITTGSIPSFLDVILNFAESDTSSTLATQDTWLAQLKAKENGKLVMYGDDTWLKLFPDFFERADGTSSFFVSDFTEVDNNVTRHVPGELLNTDWNALIMHYLGLDHIGHKAGPKSPNMLPKQKEMDDIVRDIYTAIENEDHLANTLFVLCGDHGMNEGGNHGGSAPGETSPALVFMSPKLSKVTQFSEKKSPVLPKEGSEFEFYRMVEQSDVAPTLAGLLGMPVPRNNLGVFIEEFLGFWDDSRDRVQLLLRNAKQMKRIVEATYPSLDFGTAVWDGEVQEKECISPIDNADTIQSDGQNLACKWQGLVQVMSTLATISPDLRFLKSAQETMSSTASNYNVSLLILGTTLATLSALLTLPTLPRLRPLTAPGISYSLILALYTVLMFASSYVEEEHNFWYWATSAWLFYLFLAASRKEWTNVLLHPAIIVLVLHRVIRRWNQTGQKFAGADDIVHSPLFYGTNSIILWTLVGATYMDITNRLSRHVARSIATFEGVSGVAVGGPDADFDANRFMATVAVMPLGATAFVFKLGFTTLDAPELVGGINAGILNWVAGLGLVGVARMVFGGIGLSAFWIAVAEWKRRGGRKRGVKGNGDLAVALFDLLSLFLVTQTKAQNIPLFLLFRIQFFLLSKSYPPPPIIIITLTNQTATLNLSPTSITTTTLLLSQTTFFALGTNNAISSISLSNSYNGISDYNIVAVGLLLFLSNWAGPMYWSTAGVLLLGGHGQTQRHIAVQELEDRDWVKEERAHLERLARQEKEVVERREDGAWGSHLALLTLWTAASLVAVMLACMVLRMHLFVWTVFSPKFLFAAAWGVCFHFLGEVAVGGLVWGAGRW</sequence>
<dbReference type="InterPro" id="IPR039527">
    <property type="entry name" value="PIGG/GPI7"/>
</dbReference>
<dbReference type="UniPathway" id="UPA00196"/>
<keyword evidence="9 13" id="KW-1133">Transmembrane helix</keyword>
<protein>
    <recommendedName>
        <fullName evidence="4 13">GPI ethanolamine phosphate transferase 2</fullName>
    </recommendedName>
</protein>
<evidence type="ECO:0000256" key="6">
    <source>
        <dbReference type="ARBA" id="ARBA00022679"/>
    </source>
</evidence>
<comment type="pathway">
    <text evidence="2 13">Glycolipid biosynthesis; glycosylphosphatidylinositol-anchor biosynthesis.</text>
</comment>
<evidence type="ECO:0000256" key="12">
    <source>
        <dbReference type="ARBA" id="ARBA00056729"/>
    </source>
</evidence>
<evidence type="ECO:0000256" key="5">
    <source>
        <dbReference type="ARBA" id="ARBA00022502"/>
    </source>
</evidence>
<feature type="transmembrane region" description="Helical" evidence="13">
    <location>
        <begin position="485"/>
        <end position="505"/>
    </location>
</feature>
<feature type="transmembrane region" description="Helical" evidence="13">
    <location>
        <begin position="452"/>
        <end position="473"/>
    </location>
</feature>
<dbReference type="SUPFAM" id="SSF53649">
    <property type="entry name" value="Alkaline phosphatase-like"/>
    <property type="match status" value="1"/>
</dbReference>
<evidence type="ECO:0000256" key="2">
    <source>
        <dbReference type="ARBA" id="ARBA00004687"/>
    </source>
</evidence>
<evidence type="ECO:0000256" key="10">
    <source>
        <dbReference type="ARBA" id="ARBA00023136"/>
    </source>
</evidence>
<feature type="transmembrane region" description="Helical" evidence="13">
    <location>
        <begin position="887"/>
        <end position="910"/>
    </location>
</feature>
<dbReference type="OrthoDB" id="272139at2759"/>
<feature type="transmembrane region" description="Helical" evidence="13">
    <location>
        <begin position="922"/>
        <end position="947"/>
    </location>
</feature>
<dbReference type="AlphaFoldDB" id="A0A6A6RQH5"/>
<dbReference type="Gene3D" id="3.40.720.10">
    <property type="entry name" value="Alkaline Phosphatase, subunit A"/>
    <property type="match status" value="1"/>
</dbReference>
<dbReference type="GO" id="GO:0006506">
    <property type="term" value="P:GPI anchor biosynthetic process"/>
    <property type="evidence" value="ECO:0007669"/>
    <property type="project" value="UniProtKB-UniPathway"/>
</dbReference>
<dbReference type="InterPro" id="IPR002591">
    <property type="entry name" value="Phosphodiest/P_Trfase"/>
</dbReference>
<dbReference type="Pfam" id="PF19316">
    <property type="entry name" value="PIGO_PIGG"/>
    <property type="match status" value="1"/>
</dbReference>
<evidence type="ECO:0000259" key="14">
    <source>
        <dbReference type="Pfam" id="PF19316"/>
    </source>
</evidence>
<dbReference type="Pfam" id="PF01663">
    <property type="entry name" value="Phosphodiest"/>
    <property type="match status" value="1"/>
</dbReference>
<evidence type="ECO:0000313" key="15">
    <source>
        <dbReference type="EMBL" id="KAF2637656.1"/>
    </source>
</evidence>
<evidence type="ECO:0000256" key="13">
    <source>
        <dbReference type="RuleBase" id="RU367106"/>
    </source>
</evidence>
<comment type="subcellular location">
    <subcellularLocation>
        <location evidence="1 13">Endoplasmic reticulum membrane</location>
        <topology evidence="1 13">Multi-pass membrane protein</topology>
    </subcellularLocation>
</comment>
<feature type="transmembrane region" description="Helical" evidence="13">
    <location>
        <begin position="571"/>
        <end position="591"/>
    </location>
</feature>
<dbReference type="PANTHER" id="PTHR23072">
    <property type="entry name" value="PHOSPHATIDYLINOSITOL GLYCAN-RELATED"/>
    <property type="match status" value="1"/>
</dbReference>
<keyword evidence="6 13" id="KW-0808">Transferase</keyword>
<dbReference type="CDD" id="cd16024">
    <property type="entry name" value="GPI_EPT_2"/>
    <property type="match status" value="1"/>
</dbReference>
<comment type="similarity">
    <text evidence="3 13">Belongs to the PIGG/PIGN/PIGO family. PIGG subfamily.</text>
</comment>
<keyword evidence="10 13" id="KW-0472">Membrane</keyword>
<name>A0A6A6RQH5_9PLEO</name>
<evidence type="ECO:0000256" key="4">
    <source>
        <dbReference type="ARBA" id="ARBA00020830"/>
    </source>
</evidence>
<feature type="transmembrane region" description="Helical" evidence="13">
    <location>
        <begin position="535"/>
        <end position="551"/>
    </location>
</feature>
<accession>A0A6A6RQH5</accession>
<evidence type="ECO:0000256" key="1">
    <source>
        <dbReference type="ARBA" id="ARBA00004477"/>
    </source>
</evidence>
<keyword evidence="11" id="KW-0325">Glycoprotein</keyword>
<comment type="function">
    <text evidence="12 13">Ethanolamine phosphate transferase involved in glycosylphosphatidylinositol-anchor biosynthesis. Transfers ethanolamine phosphate to the GPI second mannose.</text>
</comment>
<keyword evidence="5 13" id="KW-0337">GPI-anchor biosynthesis</keyword>
<organism evidence="15 16">
    <name type="scientific">Massarina eburnea CBS 473.64</name>
    <dbReference type="NCBI Taxonomy" id="1395130"/>
    <lineage>
        <taxon>Eukaryota</taxon>
        <taxon>Fungi</taxon>
        <taxon>Dikarya</taxon>
        <taxon>Ascomycota</taxon>
        <taxon>Pezizomycotina</taxon>
        <taxon>Dothideomycetes</taxon>
        <taxon>Pleosporomycetidae</taxon>
        <taxon>Pleosporales</taxon>
        <taxon>Massarineae</taxon>
        <taxon>Massarinaceae</taxon>
        <taxon>Massarina</taxon>
    </lineage>
</organism>
<keyword evidence="7 13" id="KW-0812">Transmembrane</keyword>
<dbReference type="InterPro" id="IPR017850">
    <property type="entry name" value="Alkaline_phosphatase_core_sf"/>
</dbReference>
<keyword evidence="16" id="KW-1185">Reference proteome</keyword>
<evidence type="ECO:0000256" key="9">
    <source>
        <dbReference type="ARBA" id="ARBA00022989"/>
    </source>
</evidence>
<dbReference type="GO" id="GO:0005789">
    <property type="term" value="C:endoplasmic reticulum membrane"/>
    <property type="evidence" value="ECO:0007669"/>
    <property type="project" value="UniProtKB-SubCell"/>
</dbReference>
<dbReference type="Proteomes" id="UP000799753">
    <property type="component" value="Unassembled WGS sequence"/>
</dbReference>
<keyword evidence="8 13" id="KW-0256">Endoplasmic reticulum</keyword>
<dbReference type="InterPro" id="IPR045687">
    <property type="entry name" value="PIGG/GPI7_C"/>
</dbReference>
<evidence type="ECO:0000256" key="8">
    <source>
        <dbReference type="ARBA" id="ARBA00022824"/>
    </source>
</evidence>
<dbReference type="FunFam" id="3.40.720.10:FF:000045">
    <property type="entry name" value="GPI ethanolamine phosphate transferase 2"/>
    <property type="match status" value="1"/>
</dbReference>
<dbReference type="EMBL" id="MU006792">
    <property type="protein sequence ID" value="KAF2637656.1"/>
    <property type="molecule type" value="Genomic_DNA"/>
</dbReference>
<evidence type="ECO:0000256" key="7">
    <source>
        <dbReference type="ARBA" id="ARBA00022692"/>
    </source>
</evidence>
<feature type="transmembrane region" description="Helical" evidence="13">
    <location>
        <begin position="626"/>
        <end position="646"/>
    </location>
</feature>
<evidence type="ECO:0000313" key="16">
    <source>
        <dbReference type="Proteomes" id="UP000799753"/>
    </source>
</evidence>
<reference evidence="15" key="1">
    <citation type="journal article" date="2020" name="Stud. Mycol.">
        <title>101 Dothideomycetes genomes: a test case for predicting lifestyles and emergence of pathogens.</title>
        <authorList>
            <person name="Haridas S."/>
            <person name="Albert R."/>
            <person name="Binder M."/>
            <person name="Bloem J."/>
            <person name="Labutti K."/>
            <person name="Salamov A."/>
            <person name="Andreopoulos B."/>
            <person name="Baker S."/>
            <person name="Barry K."/>
            <person name="Bills G."/>
            <person name="Bluhm B."/>
            <person name="Cannon C."/>
            <person name="Castanera R."/>
            <person name="Culley D."/>
            <person name="Daum C."/>
            <person name="Ezra D."/>
            <person name="Gonzalez J."/>
            <person name="Henrissat B."/>
            <person name="Kuo A."/>
            <person name="Liang C."/>
            <person name="Lipzen A."/>
            <person name="Lutzoni F."/>
            <person name="Magnuson J."/>
            <person name="Mondo S."/>
            <person name="Nolan M."/>
            <person name="Ohm R."/>
            <person name="Pangilinan J."/>
            <person name="Park H.-J."/>
            <person name="Ramirez L."/>
            <person name="Alfaro M."/>
            <person name="Sun H."/>
            <person name="Tritt A."/>
            <person name="Yoshinaga Y."/>
            <person name="Zwiers L.-H."/>
            <person name="Turgeon B."/>
            <person name="Goodwin S."/>
            <person name="Spatafora J."/>
            <person name="Crous P."/>
            <person name="Grigoriev I."/>
        </authorList>
    </citation>
    <scope>NUCLEOTIDE SEQUENCE</scope>
    <source>
        <strain evidence="15">CBS 473.64</strain>
    </source>
</reference>
<dbReference type="InterPro" id="IPR037674">
    <property type="entry name" value="PIG-G_N"/>
</dbReference>
<gene>
    <name evidence="15" type="ORF">P280DRAFT_406293</name>
</gene>
<dbReference type="GO" id="GO:0051267">
    <property type="term" value="F:CP2 mannose-ethanolamine phosphotransferase activity"/>
    <property type="evidence" value="ECO:0007669"/>
    <property type="project" value="TreeGrafter"/>
</dbReference>
<evidence type="ECO:0000256" key="11">
    <source>
        <dbReference type="ARBA" id="ARBA00023180"/>
    </source>
</evidence>
<evidence type="ECO:0000256" key="3">
    <source>
        <dbReference type="ARBA" id="ARBA00005315"/>
    </source>
</evidence>
<feature type="transmembrane region" description="Helical" evidence="13">
    <location>
        <begin position="511"/>
        <end position="528"/>
    </location>
</feature>
<dbReference type="PANTHER" id="PTHR23072:SF0">
    <property type="entry name" value="GPI ETHANOLAMINE PHOSPHATE TRANSFERASE 2"/>
    <property type="match status" value="1"/>
</dbReference>
<proteinExistence type="inferred from homology"/>